<dbReference type="Proteomes" id="UP000257109">
    <property type="component" value="Unassembled WGS sequence"/>
</dbReference>
<comment type="caution">
    <text evidence="1">The sequence shown here is derived from an EMBL/GenBank/DDBJ whole genome shotgun (WGS) entry which is preliminary data.</text>
</comment>
<dbReference type="OrthoDB" id="778454at2759"/>
<reference evidence="1" key="1">
    <citation type="submission" date="2018-05" db="EMBL/GenBank/DDBJ databases">
        <title>Draft genome of Mucuna pruriens seed.</title>
        <authorList>
            <person name="Nnadi N.E."/>
            <person name="Vos R."/>
            <person name="Hasami M.H."/>
            <person name="Devisetty U.K."/>
            <person name="Aguiy J.C."/>
        </authorList>
    </citation>
    <scope>NUCLEOTIDE SEQUENCE [LARGE SCALE GENOMIC DNA]</scope>
    <source>
        <strain evidence="1">JCA_2017</strain>
    </source>
</reference>
<accession>A0A371GHD1</accession>
<keyword evidence="2" id="KW-1185">Reference proteome</keyword>
<dbReference type="AlphaFoldDB" id="A0A371GHD1"/>
<evidence type="ECO:0000313" key="2">
    <source>
        <dbReference type="Proteomes" id="UP000257109"/>
    </source>
</evidence>
<name>A0A371GHD1_MUCPR</name>
<feature type="non-terminal residue" evidence="1">
    <location>
        <position position="1"/>
    </location>
</feature>
<proteinExistence type="predicted"/>
<organism evidence="1 2">
    <name type="scientific">Mucuna pruriens</name>
    <name type="common">Velvet bean</name>
    <name type="synonym">Dolichos pruriens</name>
    <dbReference type="NCBI Taxonomy" id="157652"/>
    <lineage>
        <taxon>Eukaryota</taxon>
        <taxon>Viridiplantae</taxon>
        <taxon>Streptophyta</taxon>
        <taxon>Embryophyta</taxon>
        <taxon>Tracheophyta</taxon>
        <taxon>Spermatophyta</taxon>
        <taxon>Magnoliopsida</taxon>
        <taxon>eudicotyledons</taxon>
        <taxon>Gunneridae</taxon>
        <taxon>Pentapetalae</taxon>
        <taxon>rosids</taxon>
        <taxon>fabids</taxon>
        <taxon>Fabales</taxon>
        <taxon>Fabaceae</taxon>
        <taxon>Papilionoideae</taxon>
        <taxon>50 kb inversion clade</taxon>
        <taxon>NPAAA clade</taxon>
        <taxon>indigoferoid/millettioid clade</taxon>
        <taxon>Phaseoleae</taxon>
        <taxon>Mucuna</taxon>
    </lineage>
</organism>
<dbReference type="EMBL" id="QJKJ01005523">
    <property type="protein sequence ID" value="RDX89971.1"/>
    <property type="molecule type" value="Genomic_DNA"/>
</dbReference>
<gene>
    <name evidence="1" type="ORF">CR513_28224</name>
</gene>
<sequence length="175" mass="19589">MDWSMIDAASGGALMDKTPVAARQPISNMAKKPTNPRTVNEIGVVDNQRLEKQLTELMSLVRQLAIGQHQPSVVARVCGICTSVEHPTVMCPTLQEIESYYPESVGAIGDYQYGNHFGQGGVQGYMQLSDLDLPQMHLRDQQVINNRLHNIRCHHSDNSNNREFQLKAILHLLRT</sequence>
<evidence type="ECO:0000313" key="1">
    <source>
        <dbReference type="EMBL" id="RDX89971.1"/>
    </source>
</evidence>
<protein>
    <submittedName>
        <fullName evidence="1">Uncharacterized protein</fullName>
    </submittedName>
</protein>